<keyword evidence="1" id="KW-0472">Membrane</keyword>
<feature type="transmembrane region" description="Helical" evidence="1">
    <location>
        <begin position="130"/>
        <end position="154"/>
    </location>
</feature>
<evidence type="ECO:0000313" key="2">
    <source>
        <dbReference type="EMBL" id="CCX05172.1"/>
    </source>
</evidence>
<organism evidence="2 3">
    <name type="scientific">Pyronema omphalodes (strain CBS 100304)</name>
    <name type="common">Pyronema confluens</name>
    <dbReference type="NCBI Taxonomy" id="1076935"/>
    <lineage>
        <taxon>Eukaryota</taxon>
        <taxon>Fungi</taxon>
        <taxon>Dikarya</taxon>
        <taxon>Ascomycota</taxon>
        <taxon>Pezizomycotina</taxon>
        <taxon>Pezizomycetes</taxon>
        <taxon>Pezizales</taxon>
        <taxon>Pyronemataceae</taxon>
        <taxon>Pyronema</taxon>
    </lineage>
</organism>
<accession>U4KVA5</accession>
<feature type="transmembrane region" description="Helical" evidence="1">
    <location>
        <begin position="85"/>
        <end position="110"/>
    </location>
</feature>
<name>U4KVA5_PYROM</name>
<evidence type="ECO:0000313" key="3">
    <source>
        <dbReference type="Proteomes" id="UP000018144"/>
    </source>
</evidence>
<evidence type="ECO:0000256" key="1">
    <source>
        <dbReference type="SAM" id="Phobius"/>
    </source>
</evidence>
<protein>
    <submittedName>
        <fullName evidence="2">Uncharacterized protein</fullName>
    </submittedName>
</protein>
<dbReference type="AlphaFoldDB" id="U4KVA5"/>
<sequence length="293" mass="34127">MHMMYFYANKSFLATNNYGNETSNQHGGLTAEVKYTIIASWRIRRAAGPLSFSWFVDSGKSSTAVVYIDTMTVTVRYKVSRIERWAVSIMRTFQIFWNLGIVGFSAYIYWWDKNFRLNNNLPEISQDDTMVYFFWIMAPCFIFVWTAISFFLFLCGRILPVWTLVQDCVCALVVIVKFILVMKIMTVRKDGPDTRLPGSRFVLNDEPEYELHEEPNLNNICQRHRDDSMSFLWIVDGVNMVIYLISLFYSATVFRTIRNEWLKAQDNAALDRIFWQKPELTGKLEGDSSGTLA</sequence>
<dbReference type="OrthoDB" id="10427238at2759"/>
<keyword evidence="1" id="KW-0812">Transmembrane</keyword>
<dbReference type="Proteomes" id="UP000018144">
    <property type="component" value="Unassembled WGS sequence"/>
</dbReference>
<keyword evidence="3" id="KW-1185">Reference proteome</keyword>
<feature type="transmembrane region" description="Helical" evidence="1">
    <location>
        <begin position="231"/>
        <end position="254"/>
    </location>
</feature>
<feature type="transmembrane region" description="Helical" evidence="1">
    <location>
        <begin position="161"/>
        <end position="182"/>
    </location>
</feature>
<reference evidence="2 3" key="1">
    <citation type="journal article" date="2013" name="PLoS Genet.">
        <title>The genome and development-dependent transcriptomes of Pyronema confluens: a window into fungal evolution.</title>
        <authorList>
            <person name="Traeger S."/>
            <person name="Altegoer F."/>
            <person name="Freitag M."/>
            <person name="Gabaldon T."/>
            <person name="Kempken F."/>
            <person name="Kumar A."/>
            <person name="Marcet-Houben M."/>
            <person name="Poggeler S."/>
            <person name="Stajich J.E."/>
            <person name="Nowrousian M."/>
        </authorList>
    </citation>
    <scope>NUCLEOTIDE SEQUENCE [LARGE SCALE GENOMIC DNA]</scope>
    <source>
        <strain evidence="3">CBS 100304</strain>
        <tissue evidence="2">Vegetative mycelium</tissue>
    </source>
</reference>
<proteinExistence type="predicted"/>
<dbReference type="EMBL" id="HF935235">
    <property type="protein sequence ID" value="CCX05172.1"/>
    <property type="molecule type" value="Genomic_DNA"/>
</dbReference>
<keyword evidence="1" id="KW-1133">Transmembrane helix</keyword>
<gene>
    <name evidence="2" type="ORF">PCON_04759</name>
</gene>